<evidence type="ECO:0000256" key="2">
    <source>
        <dbReference type="ARBA" id="ARBA00022801"/>
    </source>
</evidence>
<dbReference type="Pfam" id="PF01915">
    <property type="entry name" value="Glyco_hydro_3_C"/>
    <property type="match status" value="1"/>
</dbReference>
<organism evidence="4 5">
    <name type="scientific">Brooklawnia cerclae</name>
    <dbReference type="NCBI Taxonomy" id="349934"/>
    <lineage>
        <taxon>Bacteria</taxon>
        <taxon>Bacillati</taxon>
        <taxon>Actinomycetota</taxon>
        <taxon>Actinomycetes</taxon>
        <taxon>Propionibacteriales</taxon>
        <taxon>Propionibacteriaceae</taxon>
        <taxon>Brooklawnia</taxon>
    </lineage>
</organism>
<dbReference type="SUPFAM" id="SSF52279">
    <property type="entry name" value="Beta-D-glucan exohydrolase, C-terminal domain"/>
    <property type="match status" value="1"/>
</dbReference>
<dbReference type="Pfam" id="PF14310">
    <property type="entry name" value="Fn3-like"/>
    <property type="match status" value="1"/>
</dbReference>
<sequence>MDEPLTLLEKAALLSGGTVWQTRAVPRAGIRALWFADGPHGIRKQTGSADHLGLGASQKATCFPTAATVANSWDPELAEKVGEALGAEAAAQGVDVLLGPGLNIKRSPLCGRDFEYFSEDPYLAGKLAAGYVRGIQSQGVSACPKHFAANSQELRRMASDSVVDERTLREIYLTGFEIAVREGHPHTVMSSYNKLNGTYAHENHWLLSRVLRDEWGFDGAVVSDWGGGNDPVAAVRAGGTLEMPSSGFDSVERILRAVERGELSEADLDARVAEVVALGGRVERPSATQRVDEAAHHELARDVVAQSAVLLKNEDGLLPLAPGTRVAVVGDFAATPRYQGAGSSLVNPFRLVTTLDALPASGLELVEYAQGFTRGGAGDATLVAQAVRAAQQADVVLAYLGLDEISEVEGRDRAHLRLPSAQVELLAALAEVNEHVVVVLSGGGVVETEWLGRCQALLHGYLGGQAGAEAVLDILVGKVNPSGRLAETYPVRLEDTPAHRYHPSGGVTAEYREGPYVGYRYYATAEVPVAFPFGFGLSYTAFAYSDLEIGATGAAFTLTNTGSVAGAEVAQLYVGRDPSSTAGVVRPIRELKGFAKVALAPGESTRVVIPFDEYTFRHFSTATGRWEVESGRYSIQVGASVEDIRLSATHEVTGTVEPTAGRREDLPHYASGEITNVPDEEFAALLGHPAPPTSRVRGPLRLDDPLAAMTEAASPLARLAHRVLVRLIARADAKGRPDLNLLFIYWEPFRAIAKMTNGLVSTAMVEALLVVVNGHAFRGIGALVRAAVANNRMNRRLRRELAAVSH</sequence>
<dbReference type="PANTHER" id="PTHR42715">
    <property type="entry name" value="BETA-GLUCOSIDASE"/>
    <property type="match status" value="1"/>
</dbReference>
<accession>A0ABX0SKX9</accession>
<dbReference type="InterPro" id="IPR050288">
    <property type="entry name" value="Cellulose_deg_GH3"/>
</dbReference>
<dbReference type="InterPro" id="IPR001764">
    <property type="entry name" value="Glyco_hydro_3_N"/>
</dbReference>
<dbReference type="GO" id="GO:0008422">
    <property type="term" value="F:beta-glucosidase activity"/>
    <property type="evidence" value="ECO:0007669"/>
    <property type="project" value="UniProtKB-EC"/>
</dbReference>
<dbReference type="SMART" id="SM01217">
    <property type="entry name" value="Fn3_like"/>
    <property type="match status" value="1"/>
</dbReference>
<name>A0ABX0SKX9_9ACTN</name>
<dbReference type="Pfam" id="PF00933">
    <property type="entry name" value="Glyco_hydro_3"/>
    <property type="match status" value="1"/>
</dbReference>
<reference evidence="4 5" key="1">
    <citation type="submission" date="2020-02" db="EMBL/GenBank/DDBJ databases">
        <title>Sequencing the genomes of 1000 actinobacteria strains.</title>
        <authorList>
            <person name="Klenk H.-P."/>
        </authorList>
    </citation>
    <scope>NUCLEOTIDE SEQUENCE [LARGE SCALE GENOMIC DNA]</scope>
    <source>
        <strain evidence="4 5">DSM 19609</strain>
    </source>
</reference>
<gene>
    <name evidence="4" type="ORF">FB473_002350</name>
</gene>
<dbReference type="Gene3D" id="3.20.20.300">
    <property type="entry name" value="Glycoside hydrolase, family 3, N-terminal domain"/>
    <property type="match status" value="1"/>
</dbReference>
<comment type="caution">
    <text evidence="4">The sequence shown here is derived from an EMBL/GenBank/DDBJ whole genome shotgun (WGS) entry which is preliminary data.</text>
</comment>
<dbReference type="InterPro" id="IPR002772">
    <property type="entry name" value="Glyco_hydro_3_C"/>
</dbReference>
<keyword evidence="4" id="KW-0326">Glycosidase</keyword>
<keyword evidence="5" id="KW-1185">Reference proteome</keyword>
<dbReference type="Gene3D" id="3.40.50.1700">
    <property type="entry name" value="Glycoside hydrolase family 3 C-terminal domain"/>
    <property type="match status" value="1"/>
</dbReference>
<evidence type="ECO:0000313" key="5">
    <source>
        <dbReference type="Proteomes" id="UP000749311"/>
    </source>
</evidence>
<proteinExistence type="inferred from homology"/>
<dbReference type="SUPFAM" id="SSF51445">
    <property type="entry name" value="(Trans)glycosidases"/>
    <property type="match status" value="1"/>
</dbReference>
<evidence type="ECO:0000259" key="3">
    <source>
        <dbReference type="SMART" id="SM01217"/>
    </source>
</evidence>
<protein>
    <submittedName>
        <fullName evidence="4">Beta-glucosidase</fullName>
        <ecNumber evidence="4">3.2.1.21</ecNumber>
    </submittedName>
</protein>
<dbReference type="InterPro" id="IPR017853">
    <property type="entry name" value="GH"/>
</dbReference>
<dbReference type="InterPro" id="IPR026891">
    <property type="entry name" value="Fn3-like"/>
</dbReference>
<dbReference type="InterPro" id="IPR036962">
    <property type="entry name" value="Glyco_hydro_3_N_sf"/>
</dbReference>
<dbReference type="PRINTS" id="PR00133">
    <property type="entry name" value="GLHYDRLASE3"/>
</dbReference>
<evidence type="ECO:0000313" key="4">
    <source>
        <dbReference type="EMBL" id="NIH57705.1"/>
    </source>
</evidence>
<feature type="domain" description="Fibronectin type III-like" evidence="3">
    <location>
        <begin position="568"/>
        <end position="641"/>
    </location>
</feature>
<dbReference type="EMBL" id="JAAMOZ010000001">
    <property type="protein sequence ID" value="NIH57705.1"/>
    <property type="molecule type" value="Genomic_DNA"/>
</dbReference>
<dbReference type="InterPro" id="IPR036881">
    <property type="entry name" value="Glyco_hydro_3_C_sf"/>
</dbReference>
<dbReference type="Gene3D" id="2.60.40.10">
    <property type="entry name" value="Immunoglobulins"/>
    <property type="match status" value="1"/>
</dbReference>
<dbReference type="EC" id="3.2.1.21" evidence="4"/>
<dbReference type="InterPro" id="IPR013783">
    <property type="entry name" value="Ig-like_fold"/>
</dbReference>
<dbReference type="RefSeq" id="WP_167167863.1">
    <property type="nucleotide sequence ID" value="NZ_BAAAOO010000007.1"/>
</dbReference>
<dbReference type="PANTHER" id="PTHR42715:SF10">
    <property type="entry name" value="BETA-GLUCOSIDASE"/>
    <property type="match status" value="1"/>
</dbReference>
<comment type="similarity">
    <text evidence="1">Belongs to the glycosyl hydrolase 3 family.</text>
</comment>
<keyword evidence="2 4" id="KW-0378">Hydrolase</keyword>
<dbReference type="Proteomes" id="UP000749311">
    <property type="component" value="Unassembled WGS sequence"/>
</dbReference>
<evidence type="ECO:0000256" key="1">
    <source>
        <dbReference type="ARBA" id="ARBA00005336"/>
    </source>
</evidence>